<keyword evidence="3" id="KW-1185">Reference proteome</keyword>
<feature type="chain" id="PRO_5047373125" evidence="1">
    <location>
        <begin position="19"/>
        <end position="331"/>
    </location>
</feature>
<name>A0ABT5JUF8_9BURK</name>
<reference evidence="2 3" key="1">
    <citation type="submission" date="2022-10" db="EMBL/GenBank/DDBJ databases">
        <title>Janthinobacterium sp. hw3 Genome sequencing.</title>
        <authorList>
            <person name="Park S."/>
        </authorList>
    </citation>
    <scope>NUCLEOTIDE SEQUENCE [LARGE SCALE GENOMIC DNA]</scope>
    <source>
        <strain evidence="3">hw3</strain>
    </source>
</reference>
<feature type="signal peptide" evidence="1">
    <location>
        <begin position="1"/>
        <end position="18"/>
    </location>
</feature>
<proteinExistence type="predicted"/>
<accession>A0ABT5JUF8</accession>
<dbReference type="EMBL" id="JAQQXR010000001">
    <property type="protein sequence ID" value="MDC8756126.1"/>
    <property type="molecule type" value="Genomic_DNA"/>
</dbReference>
<sequence>MRTFIVLTSLLAAGAAQADWKPRITSDNYIATVSVGGASQSFTENRNANGPLLGVAAQMRAIQPTLGYKLSDVLGRKVAENGATFLGGTLSGDPTIALRPAASGITAMALSGLSYQMRNKYSGKQWGVINYSCVNTLTLNNIAITAQYGTANGAMPPENVGLTADVDSATDCDSNLSWILPVIGNLIVKDVQGEINSEIRDGVKAALAQVKDQLFFQRDANWLTGLNRLIPRGTAVTLPDGSTFPIGNYVQDNLQYLLSNSQMTVRLGRGAQTEPHYGNDWPTHNSFSGDIVAIDISSPGATFSVKLHEIARVEWKWQCSIRDPNRICPEP</sequence>
<evidence type="ECO:0000256" key="1">
    <source>
        <dbReference type="SAM" id="SignalP"/>
    </source>
</evidence>
<dbReference type="RefSeq" id="WP_273668754.1">
    <property type="nucleotide sequence ID" value="NZ_JAQQXR010000001.1"/>
</dbReference>
<gene>
    <name evidence="2" type="ORF">OIK44_00825</name>
</gene>
<comment type="caution">
    <text evidence="2">The sequence shown here is derived from an EMBL/GenBank/DDBJ whole genome shotgun (WGS) entry which is preliminary data.</text>
</comment>
<organism evidence="2 3">
    <name type="scientific">Janthinobacterium fluminis</name>
    <dbReference type="NCBI Taxonomy" id="2987524"/>
    <lineage>
        <taxon>Bacteria</taxon>
        <taxon>Pseudomonadati</taxon>
        <taxon>Pseudomonadota</taxon>
        <taxon>Betaproteobacteria</taxon>
        <taxon>Burkholderiales</taxon>
        <taxon>Oxalobacteraceae</taxon>
        <taxon>Janthinobacterium</taxon>
    </lineage>
</organism>
<evidence type="ECO:0000313" key="3">
    <source>
        <dbReference type="Proteomes" id="UP001221208"/>
    </source>
</evidence>
<keyword evidence="1" id="KW-0732">Signal</keyword>
<evidence type="ECO:0000313" key="2">
    <source>
        <dbReference type="EMBL" id="MDC8756126.1"/>
    </source>
</evidence>
<protein>
    <submittedName>
        <fullName evidence="2">Uncharacterized protein</fullName>
    </submittedName>
</protein>
<dbReference type="Proteomes" id="UP001221208">
    <property type="component" value="Unassembled WGS sequence"/>
</dbReference>